<dbReference type="GO" id="GO:0015386">
    <property type="term" value="F:potassium:proton antiporter activity"/>
    <property type="evidence" value="ECO:0007669"/>
    <property type="project" value="TreeGrafter"/>
</dbReference>
<evidence type="ECO:0000256" key="10">
    <source>
        <dbReference type="ARBA" id="ARBA00023201"/>
    </source>
</evidence>
<dbReference type="GO" id="GO:0051453">
    <property type="term" value="P:regulation of intracellular pH"/>
    <property type="evidence" value="ECO:0007669"/>
    <property type="project" value="TreeGrafter"/>
</dbReference>
<dbReference type="EMBL" id="AOIS01000005">
    <property type="protein sequence ID" value="ELZ24480.1"/>
    <property type="molecule type" value="Genomic_DNA"/>
</dbReference>
<evidence type="ECO:0000256" key="8">
    <source>
        <dbReference type="ARBA" id="ARBA00023065"/>
    </source>
</evidence>
<feature type="transmembrane region" description="Helical" evidence="11">
    <location>
        <begin position="31"/>
        <end position="49"/>
    </location>
</feature>
<comment type="caution">
    <text evidence="13">The sequence shown here is derived from an EMBL/GenBank/DDBJ whole genome shotgun (WGS) entry which is preliminary data.</text>
</comment>
<feature type="domain" description="Cation/H+ exchanger transmembrane" evidence="12">
    <location>
        <begin position="26"/>
        <end position="396"/>
    </location>
</feature>
<feature type="transmembrane region" description="Helical" evidence="11">
    <location>
        <begin position="244"/>
        <end position="263"/>
    </location>
</feature>
<feature type="transmembrane region" description="Helical" evidence="11">
    <location>
        <begin position="113"/>
        <end position="134"/>
    </location>
</feature>
<keyword evidence="7" id="KW-0915">Sodium</keyword>
<evidence type="ECO:0000259" key="12">
    <source>
        <dbReference type="Pfam" id="PF00999"/>
    </source>
</evidence>
<evidence type="ECO:0000256" key="4">
    <source>
        <dbReference type="ARBA" id="ARBA00022475"/>
    </source>
</evidence>
<dbReference type="GO" id="GO:0098719">
    <property type="term" value="P:sodium ion import across plasma membrane"/>
    <property type="evidence" value="ECO:0007669"/>
    <property type="project" value="TreeGrafter"/>
</dbReference>
<accession>M0CMJ3</accession>
<feature type="transmembrane region" description="Helical" evidence="11">
    <location>
        <begin position="7"/>
        <end position="25"/>
    </location>
</feature>
<sequence length="422" mass="44436">MATVFEVLVRVCALFALALGVRVVVDAWLDVPYSVLLIVVGVVISVLRIDVGIRLSADVIVGLVLPPILFNGVIGLDRTALRENLAVPLVLVALGIPLAVALLGSIVEVAFGLSIGVSLLLAAILVPTDPVAVLSLFSELDAPEQLTVVVEGESLFNDGVAVVIVNVLLALLAEQSGPMSGFETAEIVVRDLFAVGLGGFLLGSGLGYGATRFVHRLPERMAVLLVTVLLAYGSYVVAESVGVSGILATVGAGAFVDLAVTNGTDRGTVEFVRDIWEGGAFLLSTIVYVLIGTQVPIDSLAKYLPAALLVTALVLLVRATVVYVLVGAVNLTVSRPFPRDYQHVLVWGGLHTVVPVALALGLPSWVPHREFVQAVVFGVAIVGALVQGTLLPYLLRATGLQHRVVGPDRQTARRDVERPDRR</sequence>
<dbReference type="PANTHER" id="PTHR10110">
    <property type="entry name" value="SODIUM/HYDROGEN EXCHANGER"/>
    <property type="match status" value="1"/>
</dbReference>
<proteinExistence type="predicted"/>
<evidence type="ECO:0000256" key="6">
    <source>
        <dbReference type="ARBA" id="ARBA00022989"/>
    </source>
</evidence>
<dbReference type="STRING" id="1227488.C477_00925"/>
<dbReference type="InterPro" id="IPR018422">
    <property type="entry name" value="Cation/H_exchanger_CPA1"/>
</dbReference>
<feature type="transmembrane region" description="Helical" evidence="11">
    <location>
        <begin position="85"/>
        <end position="107"/>
    </location>
</feature>
<dbReference type="Gene3D" id="6.10.140.1330">
    <property type="match status" value="1"/>
</dbReference>
<comment type="subcellular location">
    <subcellularLocation>
        <location evidence="1">Cell membrane</location>
        <topology evidence="1">Multi-pass membrane protein</topology>
    </subcellularLocation>
</comment>
<feature type="transmembrane region" description="Helical" evidence="11">
    <location>
        <begin position="192"/>
        <end position="209"/>
    </location>
</feature>
<dbReference type="GO" id="GO:0015385">
    <property type="term" value="F:sodium:proton antiporter activity"/>
    <property type="evidence" value="ECO:0007669"/>
    <property type="project" value="InterPro"/>
</dbReference>
<feature type="transmembrane region" description="Helical" evidence="11">
    <location>
        <begin position="303"/>
        <end position="332"/>
    </location>
</feature>
<keyword evidence="4" id="KW-1003">Cell membrane</keyword>
<keyword evidence="10" id="KW-0739">Sodium transport</keyword>
<dbReference type="AlphaFoldDB" id="M0CMJ3"/>
<feature type="transmembrane region" description="Helical" evidence="11">
    <location>
        <begin position="221"/>
        <end position="238"/>
    </location>
</feature>
<feature type="transmembrane region" description="Helical" evidence="11">
    <location>
        <begin position="371"/>
        <end position="395"/>
    </location>
</feature>
<reference evidence="13 14" key="1">
    <citation type="journal article" date="2014" name="PLoS Genet.">
        <title>Phylogenetically driven sequencing of extremely halophilic archaea reveals strategies for static and dynamic osmo-response.</title>
        <authorList>
            <person name="Becker E.A."/>
            <person name="Seitzer P.M."/>
            <person name="Tritt A."/>
            <person name="Larsen D."/>
            <person name="Krusor M."/>
            <person name="Yao A.I."/>
            <person name="Wu D."/>
            <person name="Madern D."/>
            <person name="Eisen J.A."/>
            <person name="Darling A.E."/>
            <person name="Facciotti M.T."/>
        </authorList>
    </citation>
    <scope>NUCLEOTIDE SEQUENCE [LARGE SCALE GENOMIC DNA]</scope>
    <source>
        <strain evidence="13 14">JCM 13891</strain>
    </source>
</reference>
<organism evidence="13 14">
    <name type="scientific">Haloterrigena salina JCM 13891</name>
    <dbReference type="NCBI Taxonomy" id="1227488"/>
    <lineage>
        <taxon>Archaea</taxon>
        <taxon>Methanobacteriati</taxon>
        <taxon>Methanobacteriota</taxon>
        <taxon>Stenosarchaea group</taxon>
        <taxon>Halobacteria</taxon>
        <taxon>Halobacteriales</taxon>
        <taxon>Natrialbaceae</taxon>
        <taxon>Haloterrigena</taxon>
    </lineage>
</organism>
<dbReference type="RefSeq" id="WP_008892534.1">
    <property type="nucleotide sequence ID" value="NZ_AOIS01000005.1"/>
</dbReference>
<keyword evidence="14" id="KW-1185">Reference proteome</keyword>
<evidence type="ECO:0000256" key="1">
    <source>
        <dbReference type="ARBA" id="ARBA00004651"/>
    </source>
</evidence>
<feature type="transmembrane region" description="Helical" evidence="11">
    <location>
        <begin position="344"/>
        <end position="365"/>
    </location>
</feature>
<evidence type="ECO:0000256" key="7">
    <source>
        <dbReference type="ARBA" id="ARBA00023053"/>
    </source>
</evidence>
<evidence type="ECO:0000313" key="13">
    <source>
        <dbReference type="EMBL" id="ELZ24480.1"/>
    </source>
</evidence>
<gene>
    <name evidence="13" type="ORF">C477_00925</name>
</gene>
<evidence type="ECO:0000256" key="3">
    <source>
        <dbReference type="ARBA" id="ARBA00022449"/>
    </source>
</evidence>
<keyword evidence="5 11" id="KW-0812">Transmembrane</keyword>
<keyword evidence="2" id="KW-0813">Transport</keyword>
<dbReference type="PANTHER" id="PTHR10110:SF195">
    <property type="entry name" value="NA(+)_H(+) ANTIPORTER NHAS2"/>
    <property type="match status" value="1"/>
</dbReference>
<evidence type="ECO:0000256" key="9">
    <source>
        <dbReference type="ARBA" id="ARBA00023136"/>
    </source>
</evidence>
<evidence type="ECO:0000313" key="14">
    <source>
        <dbReference type="Proteomes" id="UP000011657"/>
    </source>
</evidence>
<evidence type="ECO:0000256" key="5">
    <source>
        <dbReference type="ARBA" id="ARBA00022692"/>
    </source>
</evidence>
<keyword evidence="6 11" id="KW-1133">Transmembrane helix</keyword>
<dbReference type="Pfam" id="PF00999">
    <property type="entry name" value="Na_H_Exchanger"/>
    <property type="match status" value="1"/>
</dbReference>
<dbReference type="OrthoDB" id="11709at2157"/>
<dbReference type="eggNOG" id="arCOG01961">
    <property type="taxonomic scope" value="Archaea"/>
</dbReference>
<evidence type="ECO:0000256" key="11">
    <source>
        <dbReference type="SAM" id="Phobius"/>
    </source>
</evidence>
<dbReference type="GO" id="GO:0005886">
    <property type="term" value="C:plasma membrane"/>
    <property type="evidence" value="ECO:0007669"/>
    <property type="project" value="UniProtKB-SubCell"/>
</dbReference>
<evidence type="ECO:0000256" key="2">
    <source>
        <dbReference type="ARBA" id="ARBA00022448"/>
    </source>
</evidence>
<keyword evidence="9 11" id="KW-0472">Membrane</keyword>
<dbReference type="PATRIC" id="fig|1227488.3.peg.188"/>
<feature type="transmembrane region" description="Helical" evidence="11">
    <location>
        <begin position="275"/>
        <end position="297"/>
    </location>
</feature>
<keyword evidence="8" id="KW-0406">Ion transport</keyword>
<keyword evidence="3" id="KW-0050">Antiport</keyword>
<protein>
    <submittedName>
        <fullName evidence="13">Sodium/hydrogen exchanger</fullName>
    </submittedName>
</protein>
<dbReference type="InterPro" id="IPR006153">
    <property type="entry name" value="Cation/H_exchanger_TM"/>
</dbReference>
<name>M0CMJ3_9EURY</name>
<dbReference type="Proteomes" id="UP000011657">
    <property type="component" value="Unassembled WGS sequence"/>
</dbReference>